<feature type="non-terminal residue" evidence="1">
    <location>
        <position position="43"/>
    </location>
</feature>
<protein>
    <submittedName>
        <fullName evidence="1">Uncharacterized protein</fullName>
    </submittedName>
</protein>
<reference evidence="1" key="1">
    <citation type="submission" date="2018-05" db="EMBL/GenBank/DDBJ databases">
        <authorList>
            <person name="Lanie J.A."/>
            <person name="Ng W.-L."/>
            <person name="Kazmierczak K.M."/>
            <person name="Andrzejewski T.M."/>
            <person name="Davidsen T.M."/>
            <person name="Wayne K.J."/>
            <person name="Tettelin H."/>
            <person name="Glass J.I."/>
            <person name="Rusch D."/>
            <person name="Podicherti R."/>
            <person name="Tsui H.-C.T."/>
            <person name="Winkler M.E."/>
        </authorList>
    </citation>
    <scope>NUCLEOTIDE SEQUENCE</scope>
</reference>
<sequence>VKVATYGEWQLVGLLLAVCCFGFSVSARGQTGDETFRGIVAEL</sequence>
<accession>A0A382Y8K9</accession>
<organism evidence="1">
    <name type="scientific">marine metagenome</name>
    <dbReference type="NCBI Taxonomy" id="408172"/>
    <lineage>
        <taxon>unclassified sequences</taxon>
        <taxon>metagenomes</taxon>
        <taxon>ecological metagenomes</taxon>
    </lineage>
</organism>
<dbReference type="EMBL" id="UINC01173710">
    <property type="protein sequence ID" value="SVD79450.1"/>
    <property type="molecule type" value="Genomic_DNA"/>
</dbReference>
<name>A0A382Y8K9_9ZZZZ</name>
<feature type="non-terminal residue" evidence="1">
    <location>
        <position position="1"/>
    </location>
</feature>
<proteinExistence type="predicted"/>
<evidence type="ECO:0000313" key="1">
    <source>
        <dbReference type="EMBL" id="SVD79450.1"/>
    </source>
</evidence>
<dbReference type="AlphaFoldDB" id="A0A382Y8K9"/>
<gene>
    <name evidence="1" type="ORF">METZ01_LOCUS432304</name>
</gene>